<sequence length="308" mass="34524">MAMSSTMLYPTAPYPTDDQIRQTVSQAVQPAVVEESIESFSEEHELTFCQQPLRARVAGTKDKERKPIDPPPIIQLHVRDDCEESNNFLQSPYYFMCCSLYSAADGEEPSPIVPAGALTGTLVSSLHRLKDHNNRDGGFFVFGDLSVRVEGQFRLMFDLFELKGANRNHAIHIKTLSSNPFKVLAPKNFPGMAESTLMSKSFADQGVKLRIRKEPRTLFRSTKRQYNHSDQYHHTSAVEQSRSPKRQAIGHSGPNHQHIPIYTNHPTLQTGYIGQQMHAGHPSQASPSNPVPQFMGNGLIPAPWYLGR</sequence>
<dbReference type="eggNOG" id="ENOG502RYQD">
    <property type="taxonomic scope" value="Eukaryota"/>
</dbReference>
<accession>C5FUI1</accession>
<organism evidence="8 9">
    <name type="scientific">Arthroderma otae (strain ATCC MYA-4605 / CBS 113480)</name>
    <name type="common">Microsporum canis</name>
    <dbReference type="NCBI Taxonomy" id="554155"/>
    <lineage>
        <taxon>Eukaryota</taxon>
        <taxon>Fungi</taxon>
        <taxon>Dikarya</taxon>
        <taxon>Ascomycota</taxon>
        <taxon>Pezizomycotina</taxon>
        <taxon>Eurotiomycetes</taxon>
        <taxon>Eurotiomycetidae</taxon>
        <taxon>Onygenales</taxon>
        <taxon>Arthrodermataceae</taxon>
        <taxon>Microsporum</taxon>
    </lineage>
</organism>
<dbReference type="OrthoDB" id="5599552at2759"/>
<gene>
    <name evidence="8" type="ORF">MCYG_06384</name>
</gene>
<dbReference type="GO" id="GO:0005634">
    <property type="term" value="C:nucleus"/>
    <property type="evidence" value="ECO:0007669"/>
    <property type="project" value="UniProtKB-SubCell"/>
</dbReference>
<evidence type="ECO:0000256" key="5">
    <source>
        <dbReference type="ARBA" id="ARBA00023242"/>
    </source>
</evidence>
<keyword evidence="5" id="KW-0539">Nucleus</keyword>
<feature type="domain" description="Velvet" evidence="7">
    <location>
        <begin position="39"/>
        <end position="212"/>
    </location>
</feature>
<evidence type="ECO:0000256" key="6">
    <source>
        <dbReference type="SAM" id="MobiDB-lite"/>
    </source>
</evidence>
<evidence type="ECO:0000256" key="4">
    <source>
        <dbReference type="ARBA" id="ARBA00023163"/>
    </source>
</evidence>
<dbReference type="Proteomes" id="UP000002035">
    <property type="component" value="Unassembled WGS sequence"/>
</dbReference>
<keyword evidence="9" id="KW-1185">Reference proteome</keyword>
<protein>
    <recommendedName>
        <fullName evidence="7">Velvet domain-containing protein</fullName>
    </recommendedName>
</protein>
<dbReference type="PROSITE" id="PS51821">
    <property type="entry name" value="VELVET"/>
    <property type="match status" value="1"/>
</dbReference>
<keyword evidence="3" id="KW-0805">Transcription regulation</keyword>
<dbReference type="PANTHER" id="PTHR33572:SF18">
    <property type="entry name" value="SPORE DEVELOPMENT REGULATOR VOSA"/>
    <property type="match status" value="1"/>
</dbReference>
<evidence type="ECO:0000313" key="8">
    <source>
        <dbReference type="EMBL" id="EEQ33565.1"/>
    </source>
</evidence>
<dbReference type="OMA" id="PMHAGHQ"/>
<name>C5FUI1_ARTOC</name>
<dbReference type="Pfam" id="PF11754">
    <property type="entry name" value="Velvet"/>
    <property type="match status" value="2"/>
</dbReference>
<comment type="subcellular location">
    <subcellularLocation>
        <location evidence="1">Nucleus</location>
    </subcellularLocation>
</comment>
<dbReference type="STRING" id="554155.C5FUI1"/>
<evidence type="ECO:0000256" key="3">
    <source>
        <dbReference type="ARBA" id="ARBA00023015"/>
    </source>
</evidence>
<evidence type="ECO:0000256" key="1">
    <source>
        <dbReference type="ARBA" id="ARBA00004123"/>
    </source>
</evidence>
<evidence type="ECO:0000256" key="2">
    <source>
        <dbReference type="ARBA" id="ARBA00022969"/>
    </source>
</evidence>
<evidence type="ECO:0000313" key="9">
    <source>
        <dbReference type="Proteomes" id="UP000002035"/>
    </source>
</evidence>
<dbReference type="HOGENOM" id="CLU_869296_0_0_1"/>
<dbReference type="VEuPathDB" id="FungiDB:MCYG_06384"/>
<dbReference type="PANTHER" id="PTHR33572">
    <property type="entry name" value="SPORE DEVELOPMENT REGULATOR VOSA"/>
    <property type="match status" value="1"/>
</dbReference>
<dbReference type="EMBL" id="DS995706">
    <property type="protein sequence ID" value="EEQ33565.1"/>
    <property type="molecule type" value="Genomic_DNA"/>
</dbReference>
<feature type="region of interest" description="Disordered" evidence="6">
    <location>
        <begin position="226"/>
        <end position="263"/>
    </location>
</feature>
<dbReference type="Gene3D" id="2.60.40.3960">
    <property type="entry name" value="Velvet domain"/>
    <property type="match status" value="1"/>
</dbReference>
<keyword evidence="2" id="KW-0749">Sporulation</keyword>
<reference evidence="9" key="1">
    <citation type="journal article" date="2012" name="MBio">
        <title>Comparative genome analysis of Trichophyton rubrum and related dermatophytes reveals candidate genes involved in infection.</title>
        <authorList>
            <person name="Martinez D.A."/>
            <person name="Oliver B.G."/>
            <person name="Graeser Y."/>
            <person name="Goldberg J.M."/>
            <person name="Li W."/>
            <person name="Martinez-Rossi N.M."/>
            <person name="Monod M."/>
            <person name="Shelest E."/>
            <person name="Barton R.C."/>
            <person name="Birch E."/>
            <person name="Brakhage A.A."/>
            <person name="Chen Z."/>
            <person name="Gurr S.J."/>
            <person name="Heiman D."/>
            <person name="Heitman J."/>
            <person name="Kosti I."/>
            <person name="Rossi A."/>
            <person name="Saif S."/>
            <person name="Samalova M."/>
            <person name="Saunders C.W."/>
            <person name="Shea T."/>
            <person name="Summerbell R.C."/>
            <person name="Xu J."/>
            <person name="Young S."/>
            <person name="Zeng Q."/>
            <person name="Birren B.W."/>
            <person name="Cuomo C.A."/>
            <person name="White T.C."/>
        </authorList>
    </citation>
    <scope>NUCLEOTIDE SEQUENCE [LARGE SCALE GENOMIC DNA]</scope>
    <source>
        <strain evidence="9">ATCC MYA-4605 / CBS 113480</strain>
    </source>
</reference>
<dbReference type="InterPro" id="IPR021740">
    <property type="entry name" value="Velvet"/>
</dbReference>
<dbReference type="GO" id="GO:0030435">
    <property type="term" value="P:sporulation resulting in formation of a cellular spore"/>
    <property type="evidence" value="ECO:0007669"/>
    <property type="project" value="UniProtKB-KW"/>
</dbReference>
<dbReference type="AlphaFoldDB" id="C5FUI1"/>
<dbReference type="RefSeq" id="XP_002844420.1">
    <property type="nucleotide sequence ID" value="XM_002844374.1"/>
</dbReference>
<proteinExistence type="predicted"/>
<keyword evidence="4" id="KW-0804">Transcription</keyword>
<dbReference type="InterPro" id="IPR038491">
    <property type="entry name" value="Velvet_dom_sf"/>
</dbReference>
<evidence type="ECO:0000259" key="7">
    <source>
        <dbReference type="PROSITE" id="PS51821"/>
    </source>
</evidence>
<dbReference type="InterPro" id="IPR037525">
    <property type="entry name" value="Velvet_dom"/>
</dbReference>
<dbReference type="GeneID" id="9227300"/>